<gene>
    <name evidence="6" type="ORF">GCM10022226_51480</name>
</gene>
<comment type="caution">
    <text evidence="6">The sequence shown here is derived from an EMBL/GenBank/DDBJ whole genome shotgun (WGS) entry which is preliminary data.</text>
</comment>
<dbReference type="SUPFAM" id="SSF48208">
    <property type="entry name" value="Six-hairpin glycosidases"/>
    <property type="match status" value="1"/>
</dbReference>
<evidence type="ECO:0000256" key="1">
    <source>
        <dbReference type="ARBA" id="ARBA00010833"/>
    </source>
</evidence>
<proteinExistence type="inferred from homology"/>
<feature type="region of interest" description="Disordered" evidence="4">
    <location>
        <begin position="1"/>
        <end position="55"/>
    </location>
</feature>
<dbReference type="InterPro" id="IPR004888">
    <property type="entry name" value="Glycoside_hydrolase_63"/>
</dbReference>
<keyword evidence="2" id="KW-0378">Hydrolase</keyword>
<reference evidence="7" key="1">
    <citation type="journal article" date="2019" name="Int. J. Syst. Evol. Microbiol.">
        <title>The Global Catalogue of Microorganisms (GCM) 10K type strain sequencing project: providing services to taxonomists for standard genome sequencing and annotation.</title>
        <authorList>
            <consortium name="The Broad Institute Genomics Platform"/>
            <consortium name="The Broad Institute Genome Sequencing Center for Infectious Disease"/>
            <person name="Wu L."/>
            <person name="Ma J."/>
        </authorList>
    </citation>
    <scope>NUCLEOTIDE SEQUENCE [LARGE SCALE GENOMIC DNA]</scope>
    <source>
        <strain evidence="7">JCM 16908</strain>
    </source>
</reference>
<dbReference type="PANTHER" id="PTHR10412">
    <property type="entry name" value="MANNOSYL-OLIGOSACCHARIDE GLUCOSIDASE"/>
    <property type="match status" value="1"/>
</dbReference>
<protein>
    <submittedName>
        <fullName evidence="6">Trehalase family glycosidase</fullName>
    </submittedName>
</protein>
<dbReference type="InterPro" id="IPR054491">
    <property type="entry name" value="MGH1-like_GH"/>
</dbReference>
<comment type="similarity">
    <text evidence="1">Belongs to the glycosyl hydrolase 63 family.</text>
</comment>
<dbReference type="GO" id="GO:0016798">
    <property type="term" value="F:hydrolase activity, acting on glycosyl bonds"/>
    <property type="evidence" value="ECO:0007669"/>
    <property type="project" value="UniProtKB-KW"/>
</dbReference>
<accession>A0ABP7IR51</accession>
<dbReference type="InterPro" id="IPR012341">
    <property type="entry name" value="6hp_glycosidase-like_sf"/>
</dbReference>
<sequence>MPHETTPPPATIPPTDTPPHATVPPTDTPPRALVPSTDTPPRALVPPIDTAAPAGTVPPNHAALVRQAVRVLVANWERGHTVPSRRLYPHQWSWDSAFITIGNARWSPRRARSELLTLFGAQWRDGRVPHIVFNPDVPESAYFPGPGFWDVRAPCGAATSGIVQPPVHAPAAWRVYLADPDRAFLRRIYPRLVAQQEFLRTARRSPEGLLSIVHPWESGMDNSPAWDVPLAAVDPGPLHVERRDLAHVSADERPTDRDYARYTALALAYRDTGYLRAGAFAVQDPLFNAAYGAAEAALAKIAAACGLDPAPHHREAARMTAAMVEHLYADGLFHARDALTGRLLRSNSAAGLVPLILPDLPRDIAGALIGTALGRFQFERGGLLPSFAPGTPEYDPARYWRGPSWLNLTWLVWQGLRHRRPDLAASLAEGMIRAVAHAGMREYFDPITLEGHGCLDFSWSAALFLDVVAQHGLEGVAAPRGQVAEKSGSLTEVHDVGDHVLA</sequence>
<keyword evidence="7" id="KW-1185">Reference proteome</keyword>
<dbReference type="EMBL" id="BAAAZR010000019">
    <property type="protein sequence ID" value="GAA3824497.1"/>
    <property type="molecule type" value="Genomic_DNA"/>
</dbReference>
<dbReference type="Pfam" id="PF22422">
    <property type="entry name" value="MGH1-like_GH"/>
    <property type="match status" value="1"/>
</dbReference>
<dbReference type="Proteomes" id="UP001500888">
    <property type="component" value="Unassembled WGS sequence"/>
</dbReference>
<evidence type="ECO:0000259" key="5">
    <source>
        <dbReference type="Pfam" id="PF22422"/>
    </source>
</evidence>
<dbReference type="InterPro" id="IPR008928">
    <property type="entry name" value="6-hairpin_glycosidase_sf"/>
</dbReference>
<evidence type="ECO:0000256" key="2">
    <source>
        <dbReference type="ARBA" id="ARBA00022801"/>
    </source>
</evidence>
<organism evidence="6 7">
    <name type="scientific">Sphaerisporangium flaviroseum</name>
    <dbReference type="NCBI Taxonomy" id="509199"/>
    <lineage>
        <taxon>Bacteria</taxon>
        <taxon>Bacillati</taxon>
        <taxon>Actinomycetota</taxon>
        <taxon>Actinomycetes</taxon>
        <taxon>Streptosporangiales</taxon>
        <taxon>Streptosporangiaceae</taxon>
        <taxon>Sphaerisporangium</taxon>
    </lineage>
</organism>
<feature type="domain" description="Mannosylglycerate hydrolase MGH1-like glycoside hydrolase" evidence="5">
    <location>
        <begin position="88"/>
        <end position="460"/>
    </location>
</feature>
<evidence type="ECO:0000256" key="4">
    <source>
        <dbReference type="SAM" id="MobiDB-lite"/>
    </source>
</evidence>
<evidence type="ECO:0000313" key="7">
    <source>
        <dbReference type="Proteomes" id="UP001500888"/>
    </source>
</evidence>
<feature type="compositionally biased region" description="Pro residues" evidence="4">
    <location>
        <begin position="1"/>
        <end position="17"/>
    </location>
</feature>
<name>A0ABP7IR51_9ACTN</name>
<dbReference type="Gene3D" id="1.50.10.10">
    <property type="match status" value="1"/>
</dbReference>
<dbReference type="PANTHER" id="PTHR10412:SF11">
    <property type="entry name" value="MANNOSYL-OLIGOSACCHARIDE GLUCOSIDASE"/>
    <property type="match status" value="1"/>
</dbReference>
<evidence type="ECO:0000313" key="6">
    <source>
        <dbReference type="EMBL" id="GAA3824497.1"/>
    </source>
</evidence>
<keyword evidence="3 6" id="KW-0326">Glycosidase</keyword>
<evidence type="ECO:0000256" key="3">
    <source>
        <dbReference type="ARBA" id="ARBA00023295"/>
    </source>
</evidence>